<evidence type="ECO:0000313" key="3">
    <source>
        <dbReference type="Proteomes" id="UP001165079"/>
    </source>
</evidence>
<dbReference type="PANTHER" id="PTHR38011">
    <property type="entry name" value="DIHYDROFOLATE REDUCTASE FAMILY PROTEIN (AFU_ORTHOLOGUE AFUA_8G06820)"/>
    <property type="match status" value="1"/>
</dbReference>
<comment type="caution">
    <text evidence="2">The sequence shown here is derived from an EMBL/GenBank/DDBJ whole genome shotgun (WGS) entry which is preliminary data.</text>
</comment>
<protein>
    <submittedName>
        <fullName evidence="2">Deaminase</fullName>
    </submittedName>
</protein>
<feature type="domain" description="Bacterial bifunctional deaminase-reductase C-terminal" evidence="1">
    <location>
        <begin position="108"/>
        <end position="178"/>
    </location>
</feature>
<dbReference type="InterPro" id="IPR024072">
    <property type="entry name" value="DHFR-like_dom_sf"/>
</dbReference>
<dbReference type="EMBL" id="BSTX01000001">
    <property type="protein sequence ID" value="GLZ76175.1"/>
    <property type="molecule type" value="Genomic_DNA"/>
</dbReference>
<accession>A0A9W6W905</accession>
<dbReference type="GO" id="GO:0008703">
    <property type="term" value="F:5-amino-6-(5-phosphoribosylamino)uracil reductase activity"/>
    <property type="evidence" value="ECO:0007669"/>
    <property type="project" value="InterPro"/>
</dbReference>
<sequence>MRRLTYFIATSLDGFIADPSGSLAPFFPLPDGMAEYLVGEYPETLPAHLHEPMGVGGSSGRFDAVLMGRGAWEPGLAEGVTSPYSHLDQYVFSSTLGAVDGLTVVPGDAVAAVRELKSREGGGIWLLGGGRLAGALAGEIDELIVKVYPLVLGEGRPVFEGGRPERLTLDGTRPIGSGGAVELRYSSR</sequence>
<keyword evidence="3" id="KW-1185">Reference proteome</keyword>
<dbReference type="RefSeq" id="WP_285661359.1">
    <property type="nucleotide sequence ID" value="NZ_BSTX01000001.1"/>
</dbReference>
<reference evidence="2" key="1">
    <citation type="submission" date="2023-03" db="EMBL/GenBank/DDBJ databases">
        <title>Actinorhabdospora filicis NBRC 111898.</title>
        <authorList>
            <person name="Ichikawa N."/>
            <person name="Sato H."/>
            <person name="Tonouchi N."/>
        </authorList>
    </citation>
    <scope>NUCLEOTIDE SEQUENCE</scope>
    <source>
        <strain evidence="2">NBRC 111898</strain>
    </source>
</reference>
<dbReference type="AlphaFoldDB" id="A0A9W6W905"/>
<dbReference type="InterPro" id="IPR050765">
    <property type="entry name" value="Riboflavin_Biosynth_HTPR"/>
</dbReference>
<dbReference type="InterPro" id="IPR002734">
    <property type="entry name" value="RibDG_C"/>
</dbReference>
<dbReference type="Proteomes" id="UP001165079">
    <property type="component" value="Unassembled WGS sequence"/>
</dbReference>
<dbReference type="SUPFAM" id="SSF53597">
    <property type="entry name" value="Dihydrofolate reductase-like"/>
    <property type="match status" value="1"/>
</dbReference>
<dbReference type="Gene3D" id="3.40.430.10">
    <property type="entry name" value="Dihydrofolate Reductase, subunit A"/>
    <property type="match status" value="1"/>
</dbReference>
<name>A0A9W6W905_9ACTN</name>
<evidence type="ECO:0000313" key="2">
    <source>
        <dbReference type="EMBL" id="GLZ76175.1"/>
    </source>
</evidence>
<proteinExistence type="predicted"/>
<dbReference type="Pfam" id="PF01872">
    <property type="entry name" value="RibD_C"/>
    <property type="match status" value="1"/>
</dbReference>
<dbReference type="PANTHER" id="PTHR38011:SF11">
    <property type="entry name" value="2,5-DIAMINO-6-RIBOSYLAMINO-4(3H)-PYRIMIDINONE 5'-PHOSPHATE REDUCTASE"/>
    <property type="match status" value="1"/>
</dbReference>
<evidence type="ECO:0000259" key="1">
    <source>
        <dbReference type="Pfam" id="PF01872"/>
    </source>
</evidence>
<dbReference type="GO" id="GO:0009231">
    <property type="term" value="P:riboflavin biosynthetic process"/>
    <property type="evidence" value="ECO:0007669"/>
    <property type="project" value="InterPro"/>
</dbReference>
<gene>
    <name evidence="2" type="ORF">Afil01_09820</name>
</gene>
<organism evidence="2 3">
    <name type="scientific">Actinorhabdospora filicis</name>
    <dbReference type="NCBI Taxonomy" id="1785913"/>
    <lineage>
        <taxon>Bacteria</taxon>
        <taxon>Bacillati</taxon>
        <taxon>Actinomycetota</taxon>
        <taxon>Actinomycetes</taxon>
        <taxon>Micromonosporales</taxon>
        <taxon>Micromonosporaceae</taxon>
        <taxon>Actinorhabdospora</taxon>
    </lineage>
</organism>